<proteinExistence type="inferred from homology"/>
<keyword evidence="4 10" id="KW-0282">Flagellum</keyword>
<evidence type="ECO:0000256" key="5">
    <source>
        <dbReference type="ARBA" id="ARBA00023054"/>
    </source>
</evidence>
<keyword evidence="13" id="KW-1185">Reference proteome</keyword>
<dbReference type="InterPro" id="IPR048256">
    <property type="entry name" value="Tektin-like"/>
</dbReference>
<dbReference type="OrthoDB" id="10054259at2759"/>
<evidence type="ECO:0000256" key="3">
    <source>
        <dbReference type="ARBA" id="ARBA00022490"/>
    </source>
</evidence>
<keyword evidence="3" id="KW-0963">Cytoplasm</keyword>
<keyword evidence="6 10" id="KW-0969">Cilium</keyword>
<evidence type="ECO:0000256" key="6">
    <source>
        <dbReference type="ARBA" id="ARBA00023069"/>
    </source>
</evidence>
<dbReference type="AlphaFoldDB" id="A0A232F8A7"/>
<evidence type="ECO:0000256" key="11">
    <source>
        <dbReference type="SAM" id="Coils"/>
    </source>
</evidence>
<dbReference type="GO" id="GO:0060294">
    <property type="term" value="P:cilium movement involved in cell motility"/>
    <property type="evidence" value="ECO:0007669"/>
    <property type="project" value="UniProtKB-UniRule"/>
</dbReference>
<comment type="similarity">
    <text evidence="2 10">Belongs to the tektin family.</text>
</comment>
<keyword evidence="5 11" id="KW-0175">Coiled coil</keyword>
<evidence type="ECO:0000256" key="7">
    <source>
        <dbReference type="ARBA" id="ARBA00023212"/>
    </source>
</evidence>
<comment type="caution">
    <text evidence="12">The sequence shown here is derived from an EMBL/GenBank/DDBJ whole genome shotgun (WGS) entry which is preliminary data.</text>
</comment>
<reference evidence="12 13" key="1">
    <citation type="journal article" date="2017" name="Curr. Biol.">
        <title>The Evolution of Venom by Co-option of Single-Copy Genes.</title>
        <authorList>
            <person name="Martinson E.O."/>
            <person name="Mrinalini"/>
            <person name="Kelkar Y.D."/>
            <person name="Chang C.H."/>
            <person name="Werren J.H."/>
        </authorList>
    </citation>
    <scope>NUCLEOTIDE SEQUENCE [LARGE SCALE GENOMIC DNA]</scope>
    <source>
        <strain evidence="12 13">Alberta</strain>
        <tissue evidence="12">Whole body</tissue>
    </source>
</reference>
<dbReference type="Proteomes" id="UP000215335">
    <property type="component" value="Unassembled WGS sequence"/>
</dbReference>
<dbReference type="GO" id="GO:0005634">
    <property type="term" value="C:nucleus"/>
    <property type="evidence" value="ECO:0007669"/>
    <property type="project" value="TreeGrafter"/>
</dbReference>
<keyword evidence="8 10" id="KW-0966">Cell projection</keyword>
<evidence type="ECO:0000256" key="9">
    <source>
        <dbReference type="ARBA" id="ARBA00045224"/>
    </source>
</evidence>
<sequence length="415" mass="48924">MINSLKINQPIEQHNTSRQNPKFTIKDWYYNNHLRNHSSEIHQELARQIIAKSNQVCQFTTEKVISNRDQTNHCLNERINEIEFCKQELIRNRNELPLEIDALISYKNRLLDSLSSLRQNALDICEKCLSARERRLGIDLVNDNVEKQLRQECKGIKCADQLMTKTLEQTIEQIRRLKSTLYHIDHDLEHKENNLRIDRHNSTLKETNLNLSIHHGKSTLDASSITLEEWEMKTKKNIDESTKEIQTAKKIRSHIDLVLKQIINDLMNKKNLTNEAFRQRIKETKEAKEKLELQHSEIMRQANEMTRNITSLQKKIAEKEGFIALAHTRLGNRCQRPGLELTCDHVEKSLSKEIFDLREVVTRLQQTLFEAQALLRFLLKMQIQLEEDINIKTNTLKIDEVECMTMRQSIDYHVF</sequence>
<dbReference type="GO" id="GO:0060271">
    <property type="term" value="P:cilium assembly"/>
    <property type="evidence" value="ECO:0007669"/>
    <property type="project" value="UniProtKB-UniRule"/>
</dbReference>
<keyword evidence="7" id="KW-0206">Cytoskeleton</keyword>
<dbReference type="PRINTS" id="PR00511">
    <property type="entry name" value="TEKTIN"/>
</dbReference>
<gene>
    <name evidence="12" type="ORF">TSAR_012581</name>
</gene>
<feature type="coiled-coil region" evidence="11">
    <location>
        <begin position="267"/>
        <end position="315"/>
    </location>
</feature>
<comment type="subcellular location">
    <subcellularLocation>
        <location evidence="10">Cytoplasm</location>
        <location evidence="10">Cytoskeleton</location>
        <location evidence="10">Cilium axoneme</location>
    </subcellularLocation>
    <subcellularLocation>
        <location evidence="1">Cytoplasm</location>
        <location evidence="1">Cytoskeleton</location>
        <location evidence="1">Flagellum axoneme</location>
    </subcellularLocation>
</comment>
<accession>A0A232F8A7</accession>
<protein>
    <recommendedName>
        <fullName evidence="10">Tektin</fullName>
    </recommendedName>
</protein>
<dbReference type="GO" id="GO:0015630">
    <property type="term" value="C:microtubule cytoskeleton"/>
    <property type="evidence" value="ECO:0007669"/>
    <property type="project" value="UniProtKB-UniRule"/>
</dbReference>
<dbReference type="STRING" id="543379.A0A232F8A7"/>
<evidence type="ECO:0000256" key="8">
    <source>
        <dbReference type="ARBA" id="ARBA00023273"/>
    </source>
</evidence>
<evidence type="ECO:0000256" key="4">
    <source>
        <dbReference type="ARBA" id="ARBA00022846"/>
    </source>
</evidence>
<dbReference type="PANTHER" id="PTHR19960:SF25">
    <property type="entry name" value="TEKTIN-1"/>
    <property type="match status" value="1"/>
</dbReference>
<dbReference type="EMBL" id="NNAY01000752">
    <property type="protein sequence ID" value="OXU26683.1"/>
    <property type="molecule type" value="Genomic_DNA"/>
</dbReference>
<dbReference type="PANTHER" id="PTHR19960">
    <property type="entry name" value="TEKTIN"/>
    <property type="match status" value="1"/>
</dbReference>
<name>A0A232F8A7_9HYME</name>
<evidence type="ECO:0000256" key="2">
    <source>
        <dbReference type="ARBA" id="ARBA00007209"/>
    </source>
</evidence>
<evidence type="ECO:0000256" key="10">
    <source>
        <dbReference type="RuleBase" id="RU367040"/>
    </source>
</evidence>
<evidence type="ECO:0000313" key="13">
    <source>
        <dbReference type="Proteomes" id="UP000215335"/>
    </source>
</evidence>
<dbReference type="GO" id="GO:0005930">
    <property type="term" value="C:axoneme"/>
    <property type="evidence" value="ECO:0007669"/>
    <property type="project" value="UniProtKB-SubCell"/>
</dbReference>
<evidence type="ECO:0000256" key="1">
    <source>
        <dbReference type="ARBA" id="ARBA00004611"/>
    </source>
</evidence>
<evidence type="ECO:0000313" key="12">
    <source>
        <dbReference type="EMBL" id="OXU26683.1"/>
    </source>
</evidence>
<dbReference type="Pfam" id="PF03148">
    <property type="entry name" value="Tektin"/>
    <property type="match status" value="1"/>
</dbReference>
<comment type="function">
    <text evidence="9">Microtubule inner protein (MIP) part of the dynein-decorated doublet microtubules (DMTs) in cilia and flagellar axoneme. Forms filamentous polymers in the walls of ciliary and flagellar microtubules.</text>
</comment>
<dbReference type="InterPro" id="IPR000435">
    <property type="entry name" value="Tektins"/>
</dbReference>
<organism evidence="12 13">
    <name type="scientific">Trichomalopsis sarcophagae</name>
    <dbReference type="NCBI Taxonomy" id="543379"/>
    <lineage>
        <taxon>Eukaryota</taxon>
        <taxon>Metazoa</taxon>
        <taxon>Ecdysozoa</taxon>
        <taxon>Arthropoda</taxon>
        <taxon>Hexapoda</taxon>
        <taxon>Insecta</taxon>
        <taxon>Pterygota</taxon>
        <taxon>Neoptera</taxon>
        <taxon>Endopterygota</taxon>
        <taxon>Hymenoptera</taxon>
        <taxon>Apocrita</taxon>
        <taxon>Proctotrupomorpha</taxon>
        <taxon>Chalcidoidea</taxon>
        <taxon>Pteromalidae</taxon>
        <taxon>Pteromalinae</taxon>
        <taxon>Trichomalopsis</taxon>
    </lineage>
</organism>